<reference evidence="1" key="1">
    <citation type="journal article" date="2009" name="PLoS Genet.">
        <title>Sequencing, mapping, and analysis of 27,455 maize full-length cDNAs.</title>
        <authorList>
            <person name="Soderlund C."/>
            <person name="Descour A."/>
            <person name="Kudrna D."/>
            <person name="Bomhoff M."/>
            <person name="Boyd L."/>
            <person name="Currie J."/>
            <person name="Angelova A."/>
            <person name="Collura K."/>
            <person name="Wissotski M."/>
            <person name="Ashley E."/>
            <person name="Morrow D."/>
            <person name="Fernandes J."/>
            <person name="Walbot V."/>
            <person name="Yu Y."/>
        </authorList>
    </citation>
    <scope>NUCLEOTIDE SEQUENCE</scope>
    <source>
        <strain evidence="1">B73</strain>
    </source>
</reference>
<proteinExistence type="evidence at transcript level"/>
<evidence type="ECO:0000313" key="1">
    <source>
        <dbReference type="EMBL" id="ACR34611.1"/>
    </source>
</evidence>
<reference evidence="1" key="2">
    <citation type="submission" date="2012-06" db="EMBL/GenBank/DDBJ databases">
        <authorList>
            <person name="Yu Y."/>
            <person name="Currie J."/>
            <person name="Lomeli R."/>
            <person name="Angelova A."/>
            <person name="Collura K."/>
            <person name="Wissotski M."/>
            <person name="Campos D."/>
            <person name="Kudrna D."/>
            <person name="Golser W."/>
            <person name="Ashely E."/>
            <person name="Descour A."/>
            <person name="Fernandes J."/>
            <person name="Soderlund C."/>
            <person name="Walbot V."/>
        </authorList>
    </citation>
    <scope>NUCLEOTIDE SEQUENCE</scope>
    <source>
        <strain evidence="1">B73</strain>
    </source>
</reference>
<organism evidence="1">
    <name type="scientific">Zea mays</name>
    <name type="common">Maize</name>
    <dbReference type="NCBI Taxonomy" id="4577"/>
    <lineage>
        <taxon>Eukaryota</taxon>
        <taxon>Viridiplantae</taxon>
        <taxon>Streptophyta</taxon>
        <taxon>Embryophyta</taxon>
        <taxon>Tracheophyta</taxon>
        <taxon>Spermatophyta</taxon>
        <taxon>Magnoliopsida</taxon>
        <taxon>Liliopsida</taxon>
        <taxon>Poales</taxon>
        <taxon>Poaceae</taxon>
        <taxon>PACMAD clade</taxon>
        <taxon>Panicoideae</taxon>
        <taxon>Andropogonodae</taxon>
        <taxon>Andropogoneae</taxon>
        <taxon>Tripsacinae</taxon>
        <taxon>Zea</taxon>
    </lineage>
</organism>
<dbReference type="AlphaFoldDB" id="C4J0B1"/>
<name>C4J0B1_MAIZE</name>
<sequence>MRSGGITDSLLAGNLGWKTAGRIYGCSVVVSSEFA</sequence>
<accession>C4J0B1</accession>
<dbReference type="EMBL" id="BT084258">
    <property type="protein sequence ID" value="ACR34611.1"/>
    <property type="molecule type" value="mRNA"/>
</dbReference>
<protein>
    <submittedName>
        <fullName evidence="1">Uncharacterized protein</fullName>
    </submittedName>
</protein>